<name>A0A8J5USQ7_9HYME</name>
<evidence type="ECO:0000313" key="2">
    <source>
        <dbReference type="EMBL" id="KAG8034170.1"/>
    </source>
</evidence>
<reference evidence="2" key="1">
    <citation type="submission" date="2020-03" db="EMBL/GenBank/DDBJ databases">
        <authorList>
            <person name="Chebbi M.A."/>
            <person name="Drezen J.M."/>
        </authorList>
    </citation>
    <scope>NUCLEOTIDE SEQUENCE</scope>
    <source>
        <tissue evidence="2">Whole body</tissue>
    </source>
</reference>
<dbReference type="Pfam" id="PF01593">
    <property type="entry name" value="Amino_oxidase"/>
    <property type="match status" value="2"/>
</dbReference>
<dbReference type="Proteomes" id="UP000729913">
    <property type="component" value="Unassembled WGS sequence"/>
</dbReference>
<feature type="domain" description="Amine oxidase" evidence="1">
    <location>
        <begin position="12"/>
        <end position="79"/>
    </location>
</feature>
<organism evidence="2 3">
    <name type="scientific">Cotesia typhae</name>
    <dbReference type="NCBI Taxonomy" id="2053667"/>
    <lineage>
        <taxon>Eukaryota</taxon>
        <taxon>Metazoa</taxon>
        <taxon>Ecdysozoa</taxon>
        <taxon>Arthropoda</taxon>
        <taxon>Hexapoda</taxon>
        <taxon>Insecta</taxon>
        <taxon>Pterygota</taxon>
        <taxon>Neoptera</taxon>
        <taxon>Endopterygota</taxon>
        <taxon>Hymenoptera</taxon>
        <taxon>Apocrita</taxon>
        <taxon>Ichneumonoidea</taxon>
        <taxon>Braconidae</taxon>
        <taxon>Microgastrinae</taxon>
        <taxon>Cotesia</taxon>
    </lineage>
</organism>
<evidence type="ECO:0000313" key="3">
    <source>
        <dbReference type="Proteomes" id="UP000729913"/>
    </source>
</evidence>
<dbReference type="InterPro" id="IPR050281">
    <property type="entry name" value="Flavin_monoamine_oxidase"/>
</dbReference>
<dbReference type="PANTHER" id="PTHR10742:SF398">
    <property type="entry name" value="AMINE OXIDASE DOMAIN-CONTAINING PROTEIN-RELATED"/>
    <property type="match status" value="1"/>
</dbReference>
<dbReference type="GO" id="GO:0046592">
    <property type="term" value="F:polyamine oxidase activity"/>
    <property type="evidence" value="ECO:0007669"/>
    <property type="project" value="TreeGrafter"/>
</dbReference>
<protein>
    <recommendedName>
        <fullName evidence="1">Amine oxidase domain-containing protein</fullName>
    </recommendedName>
</protein>
<gene>
    <name evidence="2" type="ORF">G9C98_001254</name>
</gene>
<dbReference type="InterPro" id="IPR002937">
    <property type="entry name" value="Amino_oxidase"/>
</dbReference>
<evidence type="ECO:0000259" key="1">
    <source>
        <dbReference type="Pfam" id="PF01593"/>
    </source>
</evidence>
<reference evidence="2" key="2">
    <citation type="submission" date="2021-04" db="EMBL/GenBank/DDBJ databases">
        <title>Genome-wide patterns of bracovirus chromosomal integration into multiple host tissues during parasitism.</title>
        <authorList>
            <person name="Chebbi M.A.C."/>
        </authorList>
    </citation>
    <scope>NUCLEOTIDE SEQUENCE</scope>
    <source>
        <tissue evidence="2">Whole body</tissue>
    </source>
</reference>
<dbReference type="PANTHER" id="PTHR10742">
    <property type="entry name" value="FLAVIN MONOAMINE OXIDASE"/>
    <property type="match status" value="1"/>
</dbReference>
<comment type="caution">
    <text evidence="2">The sequence shown here is derived from an EMBL/GenBank/DDBJ whole genome shotgun (WGS) entry which is preliminary data.</text>
</comment>
<dbReference type="OrthoDB" id="5046242at2759"/>
<accession>A0A8J5USQ7</accession>
<feature type="domain" description="Amine oxidase" evidence="1">
    <location>
        <begin position="209"/>
        <end position="327"/>
    </location>
</feature>
<dbReference type="AlphaFoldDB" id="A0A8J5USQ7"/>
<dbReference type="EMBL" id="JAAOIC020000068">
    <property type="protein sequence ID" value="KAG8034170.1"/>
    <property type="molecule type" value="Genomic_DNA"/>
</dbReference>
<sequence length="331" mass="37420">MSRVIIIGAGPSGIAAASRLIQNGFDVTIFEAENQIGGRICSFQMGEYMADLGAEWVHGEKDNVAFELAWPLGLLERTYENKEFNSSGIFVGSGGKIISEQVAAPLINEYFRSHPEISTDKHKPLMESLNSAQMIMDGAKNWHEVSAKGSKTTQTKKYPNPKEELPVRSKTKLNSKISRIDYSKSPIKPQRRWMLGLTSSMRIEHRPKMMVFWVTGCYVHEMESIDEKLFQEQVKQVINKFFGKTHKLSEPNIIKRSLWNTNENFLGTQSFRPVKADFVDAHIEDLAAPIEVNNKPTILFAGEATSLHYSTVNGAIESGWREADRLINYYK</sequence>
<proteinExistence type="predicted"/>
<keyword evidence="3" id="KW-1185">Reference proteome</keyword>